<dbReference type="Pfam" id="PF00089">
    <property type="entry name" value="Trypsin"/>
    <property type="match status" value="2"/>
</dbReference>
<dbReference type="InterPro" id="IPR009003">
    <property type="entry name" value="Peptidase_S1_PA"/>
</dbReference>
<evidence type="ECO:0000256" key="1">
    <source>
        <dbReference type="ARBA" id="ARBA00023157"/>
    </source>
</evidence>
<dbReference type="OrthoDB" id="5820960at2759"/>
<sequence>MRETRLKSYRSHVFEHMACLRILLLPALSAAFGTAPQTRIRLGKISKSENRVQNKECLDTGQKTMNPTQVQAGHMKHAVMIDINNGAGRCSGVLISRMHVLTAAHCFVKEEECHLGVTSLKTATFASFQKMPVRVFVGGACALLESPGTCGGNVMSKTNAVHIGVPRRYFGSRCRSGDIAIVQLAERLPIRDEIDFACLPKRTMKLHHTTEMAGFGYDPSNAGADVVHMKIITLTRERFCDPGTHAGKDVFCMHEDGQLACKGDSGGGVIQKEDSKPFVMGVLSKGLNCNDVLMEINRNLRKHMSGHEDFRGTVITDVRKYLDWICFHSGVCERHILRKRMKITKIVMIY</sequence>
<dbReference type="PANTHER" id="PTHR24256">
    <property type="entry name" value="TRYPTASE-RELATED"/>
    <property type="match status" value="1"/>
</dbReference>
<evidence type="ECO:0000259" key="4">
    <source>
        <dbReference type="PROSITE" id="PS50240"/>
    </source>
</evidence>
<dbReference type="InterPro" id="IPR051487">
    <property type="entry name" value="Ser/Thr_Proteases_Immune/Dev"/>
</dbReference>
<gene>
    <name evidence="5" type="ORF">HPLM_LOCUS13114</name>
</gene>
<evidence type="ECO:0000313" key="5">
    <source>
        <dbReference type="EMBL" id="VDO47878.1"/>
    </source>
</evidence>
<dbReference type="SUPFAM" id="SSF50494">
    <property type="entry name" value="Trypsin-like serine proteases"/>
    <property type="match status" value="1"/>
</dbReference>
<evidence type="ECO:0000256" key="2">
    <source>
        <dbReference type="ARBA" id="ARBA00024195"/>
    </source>
</evidence>
<dbReference type="InterPro" id="IPR001314">
    <property type="entry name" value="Peptidase_S1A"/>
</dbReference>
<accession>A0A0N4WP54</accession>
<evidence type="ECO:0000313" key="7">
    <source>
        <dbReference type="WBParaSite" id="HPLM_0001312201-mRNA-1"/>
    </source>
</evidence>
<dbReference type="PROSITE" id="PS50240">
    <property type="entry name" value="TRYPSIN_DOM"/>
    <property type="match status" value="1"/>
</dbReference>
<comment type="similarity">
    <text evidence="2">Belongs to the peptidase S1 family. CLIP subfamily.</text>
</comment>
<dbReference type="InterPro" id="IPR018114">
    <property type="entry name" value="TRYPSIN_HIS"/>
</dbReference>
<feature type="signal peptide" evidence="3">
    <location>
        <begin position="1"/>
        <end position="31"/>
    </location>
</feature>
<dbReference type="GO" id="GO:0006508">
    <property type="term" value="P:proteolysis"/>
    <property type="evidence" value="ECO:0007669"/>
    <property type="project" value="InterPro"/>
</dbReference>
<dbReference type="PROSITE" id="PS00134">
    <property type="entry name" value="TRYPSIN_HIS"/>
    <property type="match status" value="1"/>
</dbReference>
<evidence type="ECO:0000256" key="3">
    <source>
        <dbReference type="SAM" id="SignalP"/>
    </source>
</evidence>
<dbReference type="InterPro" id="IPR043504">
    <property type="entry name" value="Peptidase_S1_PA_chymotrypsin"/>
</dbReference>
<dbReference type="STRING" id="6290.A0A0N4WP54"/>
<dbReference type="GO" id="GO:0004252">
    <property type="term" value="F:serine-type endopeptidase activity"/>
    <property type="evidence" value="ECO:0007669"/>
    <property type="project" value="InterPro"/>
</dbReference>
<dbReference type="InterPro" id="IPR001254">
    <property type="entry name" value="Trypsin_dom"/>
</dbReference>
<dbReference type="EMBL" id="UZAF01018087">
    <property type="protein sequence ID" value="VDO47878.1"/>
    <property type="molecule type" value="Genomic_DNA"/>
</dbReference>
<keyword evidence="3" id="KW-0732">Signal</keyword>
<proteinExistence type="inferred from homology"/>
<dbReference type="AlphaFoldDB" id="A0A0N4WP54"/>
<reference evidence="7" key="1">
    <citation type="submission" date="2017-02" db="UniProtKB">
        <authorList>
            <consortium name="WormBaseParasite"/>
        </authorList>
    </citation>
    <scope>IDENTIFICATION</scope>
</reference>
<keyword evidence="1" id="KW-1015">Disulfide bond</keyword>
<dbReference type="OMA" id="AHSQFIC"/>
<dbReference type="WBParaSite" id="HPLM_0001312201-mRNA-1">
    <property type="protein sequence ID" value="HPLM_0001312201-mRNA-1"/>
    <property type="gene ID" value="HPLM_0001312201"/>
</dbReference>
<feature type="domain" description="Peptidase S1" evidence="4">
    <location>
        <begin position="58"/>
        <end position="325"/>
    </location>
</feature>
<keyword evidence="6" id="KW-1185">Reference proteome</keyword>
<dbReference type="Gene3D" id="2.40.10.10">
    <property type="entry name" value="Trypsin-like serine proteases"/>
    <property type="match status" value="1"/>
</dbReference>
<feature type="chain" id="PRO_5043123979" evidence="3">
    <location>
        <begin position="32"/>
        <end position="350"/>
    </location>
</feature>
<name>A0A0N4WP54_HAEPC</name>
<organism evidence="7">
    <name type="scientific">Haemonchus placei</name>
    <name type="common">Barber's pole worm</name>
    <dbReference type="NCBI Taxonomy" id="6290"/>
    <lineage>
        <taxon>Eukaryota</taxon>
        <taxon>Metazoa</taxon>
        <taxon>Ecdysozoa</taxon>
        <taxon>Nematoda</taxon>
        <taxon>Chromadorea</taxon>
        <taxon>Rhabditida</taxon>
        <taxon>Rhabditina</taxon>
        <taxon>Rhabditomorpha</taxon>
        <taxon>Strongyloidea</taxon>
        <taxon>Trichostrongylidae</taxon>
        <taxon>Haemonchus</taxon>
    </lineage>
</organism>
<dbReference type="PRINTS" id="PR00722">
    <property type="entry name" value="CHYMOTRYPSIN"/>
</dbReference>
<reference evidence="5 6" key="2">
    <citation type="submission" date="2018-11" db="EMBL/GenBank/DDBJ databases">
        <authorList>
            <consortium name="Pathogen Informatics"/>
        </authorList>
    </citation>
    <scope>NUCLEOTIDE SEQUENCE [LARGE SCALE GENOMIC DNA]</scope>
    <source>
        <strain evidence="5 6">MHpl1</strain>
    </source>
</reference>
<protein>
    <submittedName>
        <fullName evidence="7">Peptidase S1 domain-containing protein</fullName>
    </submittedName>
</protein>
<dbReference type="SMART" id="SM00020">
    <property type="entry name" value="Tryp_SPc"/>
    <property type="match status" value="1"/>
</dbReference>
<evidence type="ECO:0000313" key="6">
    <source>
        <dbReference type="Proteomes" id="UP000268014"/>
    </source>
</evidence>
<dbReference type="Proteomes" id="UP000268014">
    <property type="component" value="Unassembled WGS sequence"/>
</dbReference>